<dbReference type="EMBL" id="LGRX02010184">
    <property type="protein sequence ID" value="KAK3270804.1"/>
    <property type="molecule type" value="Genomic_DNA"/>
</dbReference>
<keyword evidence="6" id="KW-0010">Activator</keyword>
<dbReference type="GO" id="GO:0070847">
    <property type="term" value="C:core mediator complex"/>
    <property type="evidence" value="ECO:0007669"/>
    <property type="project" value="TreeGrafter"/>
</dbReference>
<dbReference type="AlphaFoldDB" id="A0AAE0G3E6"/>
<reference evidence="8 9" key="1">
    <citation type="journal article" date="2015" name="Genome Biol. Evol.">
        <title>Comparative Genomics of a Bacterivorous Green Alga Reveals Evolutionary Causalities and Consequences of Phago-Mixotrophic Mode of Nutrition.</title>
        <authorList>
            <person name="Burns J.A."/>
            <person name="Paasch A."/>
            <person name="Narechania A."/>
            <person name="Kim E."/>
        </authorList>
    </citation>
    <scope>NUCLEOTIDE SEQUENCE [LARGE SCALE GENOMIC DNA]</scope>
    <source>
        <strain evidence="8 9">PLY_AMNH</strain>
    </source>
</reference>
<comment type="subcellular location">
    <subcellularLocation>
        <location evidence="1 6">Nucleus</location>
    </subcellularLocation>
</comment>
<evidence type="ECO:0000256" key="5">
    <source>
        <dbReference type="ARBA" id="ARBA00023242"/>
    </source>
</evidence>
<evidence type="ECO:0000256" key="2">
    <source>
        <dbReference type="ARBA" id="ARBA00009994"/>
    </source>
</evidence>
<dbReference type="InterPro" id="IPR044888">
    <property type="entry name" value="Mediatior_Med7_sf"/>
</dbReference>
<dbReference type="GO" id="GO:0006357">
    <property type="term" value="P:regulation of transcription by RNA polymerase II"/>
    <property type="evidence" value="ECO:0007669"/>
    <property type="project" value="InterPro"/>
</dbReference>
<evidence type="ECO:0000256" key="3">
    <source>
        <dbReference type="ARBA" id="ARBA00023015"/>
    </source>
</evidence>
<protein>
    <recommendedName>
        <fullName evidence="6">Mediator of RNA polymerase II transcription subunit 7</fullName>
    </recommendedName>
</protein>
<organism evidence="8 9">
    <name type="scientific">Cymbomonas tetramitiformis</name>
    <dbReference type="NCBI Taxonomy" id="36881"/>
    <lineage>
        <taxon>Eukaryota</taxon>
        <taxon>Viridiplantae</taxon>
        <taxon>Chlorophyta</taxon>
        <taxon>Pyramimonadophyceae</taxon>
        <taxon>Pyramimonadales</taxon>
        <taxon>Pyramimonadaceae</taxon>
        <taxon>Cymbomonas</taxon>
    </lineage>
</organism>
<feature type="region of interest" description="Disordered" evidence="7">
    <location>
        <begin position="22"/>
        <end position="44"/>
    </location>
</feature>
<comment type="similarity">
    <text evidence="2 6">Belongs to the Mediator complex subunit 7 family.</text>
</comment>
<comment type="function">
    <text evidence="6">Component of the Mediator complex, a coactivator involved in the regulated transcription of nearly all RNA polymerase II-dependent genes. Mediator functions as a bridge to convey information from gene-specific regulatory proteins to the basal RNA polymerase II transcription machinery.</text>
</comment>
<evidence type="ECO:0000256" key="6">
    <source>
        <dbReference type="RuleBase" id="RU364060"/>
    </source>
</evidence>
<evidence type="ECO:0000313" key="8">
    <source>
        <dbReference type="EMBL" id="KAK3270804.1"/>
    </source>
</evidence>
<evidence type="ECO:0000256" key="7">
    <source>
        <dbReference type="SAM" id="MobiDB-lite"/>
    </source>
</evidence>
<dbReference type="Proteomes" id="UP001190700">
    <property type="component" value="Unassembled WGS sequence"/>
</dbReference>
<name>A0AAE0G3E6_9CHLO</name>
<keyword evidence="5 6" id="KW-0539">Nucleus</keyword>
<dbReference type="Pfam" id="PF05983">
    <property type="entry name" value="Med7"/>
    <property type="match status" value="1"/>
</dbReference>
<evidence type="ECO:0000256" key="4">
    <source>
        <dbReference type="ARBA" id="ARBA00023163"/>
    </source>
</evidence>
<dbReference type="InterPro" id="IPR009244">
    <property type="entry name" value="Mediatior_Med7"/>
</dbReference>
<proteinExistence type="inferred from homology"/>
<dbReference type="GO" id="GO:0003712">
    <property type="term" value="F:transcription coregulator activity"/>
    <property type="evidence" value="ECO:0007669"/>
    <property type="project" value="InterPro"/>
</dbReference>
<gene>
    <name evidence="8" type="ORF">CYMTET_20813</name>
</gene>
<evidence type="ECO:0000256" key="1">
    <source>
        <dbReference type="ARBA" id="ARBA00004123"/>
    </source>
</evidence>
<dbReference type="InterPro" id="IPR037212">
    <property type="entry name" value="Med7/Med21-like"/>
</dbReference>
<accession>A0AAE0G3E6</accession>
<dbReference type="PANTHER" id="PTHR21428:SF11">
    <property type="entry name" value="MEDIATOR OF RNA POLYMERASE II TRANSCRIPTION SUBUNIT 7"/>
    <property type="match status" value="1"/>
</dbReference>
<dbReference type="SUPFAM" id="SSF140718">
    <property type="entry name" value="Mediator hinge subcomplex-like"/>
    <property type="match status" value="1"/>
</dbReference>
<feature type="compositionally biased region" description="Basic and acidic residues" evidence="7">
    <location>
        <begin position="22"/>
        <end position="31"/>
    </location>
</feature>
<keyword evidence="3 6" id="KW-0805">Transcription regulation</keyword>
<keyword evidence="9" id="KW-1185">Reference proteome</keyword>
<dbReference type="Gene3D" id="6.10.140.200">
    <property type="match status" value="1"/>
</dbReference>
<dbReference type="PANTHER" id="PTHR21428">
    <property type="entry name" value="MEDIATOR OF RNA POLYMERASE II TRANSCRIPTION SUBUNIT 7"/>
    <property type="match status" value="1"/>
</dbReference>
<keyword evidence="4 6" id="KW-0804">Transcription</keyword>
<comment type="caution">
    <text evidence="8">The sequence shown here is derived from an EMBL/GenBank/DDBJ whole genome shotgun (WGS) entry which is preliminary data.</text>
</comment>
<sequence length="165" mass="18615">MAAAFPPPPSFYKLYGNLGIHAEKTDGEGDHAQFLPPEPPSPPEGEYQMFGQMFSTDTTLPALRDVPQLYNSETSDLKRELQTLNRQLLFYFIDLLHHLTKGPAGFQDKLKNVETALHNLQHLLNGLRPHQARAALEQTLTDQIQRKKEAIKLAKARSRLSSREG</sequence>
<comment type="subunit">
    <text evidence="6">Component of the Mediator complex.</text>
</comment>
<dbReference type="GO" id="GO:0016592">
    <property type="term" value="C:mediator complex"/>
    <property type="evidence" value="ECO:0007669"/>
    <property type="project" value="InterPro"/>
</dbReference>
<evidence type="ECO:0000313" key="9">
    <source>
        <dbReference type="Proteomes" id="UP001190700"/>
    </source>
</evidence>